<gene>
    <name evidence="2" type="ORF">GLP15_5136</name>
</gene>
<feature type="domain" description="Sm" evidence="1">
    <location>
        <begin position="6"/>
        <end position="70"/>
    </location>
</feature>
<evidence type="ECO:0000313" key="3">
    <source>
        <dbReference type="Proteomes" id="UP000008974"/>
    </source>
</evidence>
<sequence length="95" mass="10251">MQLIRLVQKLQGQRVRFELKAGGVIEGTVALVDATFVVHLSQASYTPRGATTAICHPLAVLRGAAVCSLSLPGTFDTDAHLCALRTEHNRSPKNR</sequence>
<evidence type="ECO:0000313" key="2">
    <source>
        <dbReference type="EMBL" id="EFO61372.1"/>
    </source>
</evidence>
<dbReference type="SUPFAM" id="SSF50182">
    <property type="entry name" value="Sm-like ribonucleoproteins"/>
    <property type="match status" value="1"/>
</dbReference>
<dbReference type="InterPro" id="IPR010920">
    <property type="entry name" value="LSM_dom_sf"/>
</dbReference>
<evidence type="ECO:0000259" key="1">
    <source>
        <dbReference type="Pfam" id="PF01423"/>
    </source>
</evidence>
<dbReference type="Gene3D" id="2.30.30.100">
    <property type="match status" value="1"/>
</dbReference>
<dbReference type="Pfam" id="PF01423">
    <property type="entry name" value="LSM"/>
    <property type="match status" value="1"/>
</dbReference>
<dbReference type="AlphaFoldDB" id="E1F854"/>
<dbReference type="Proteomes" id="UP000008974">
    <property type="component" value="Unassembled WGS sequence"/>
</dbReference>
<reference evidence="2 3" key="1">
    <citation type="journal article" date="2010" name="BMC Genomics">
        <title>Genome analysis and comparative genomics of a Giardia intestinalis assemblage E isolate.</title>
        <authorList>
            <person name="Jerlstrom-Hultqvist J."/>
            <person name="Franzen O."/>
            <person name="Ankarklev J."/>
            <person name="Xu F."/>
            <person name="Nohynkova E."/>
            <person name="Andersson J.O."/>
            <person name="Svard S.G."/>
            <person name="Andersson B."/>
        </authorList>
    </citation>
    <scope>NUCLEOTIDE SEQUENCE [LARGE SCALE GENOMIC DNA]</scope>
    <source>
        <strain evidence="2 3">P15</strain>
    </source>
</reference>
<accession>E1F854</accession>
<comment type="caution">
    <text evidence="2">The sequence shown here is derived from an EMBL/GenBank/DDBJ whole genome shotgun (WGS) entry which is preliminary data.</text>
</comment>
<dbReference type="InterPro" id="IPR001163">
    <property type="entry name" value="Sm_dom_euk/arc"/>
</dbReference>
<dbReference type="OMA" id="TDTHLCA"/>
<name>E1F854_GIAIA</name>
<proteinExistence type="predicted"/>
<dbReference type="VEuPathDB" id="GiardiaDB:GLP15_5136"/>
<dbReference type="EMBL" id="ACVC01000231">
    <property type="protein sequence ID" value="EFO61372.1"/>
    <property type="molecule type" value="Genomic_DNA"/>
</dbReference>
<dbReference type="OrthoDB" id="10249654at2759"/>
<protein>
    <submittedName>
        <fullName evidence="2">SnRNP Sm-like protein, putative</fullName>
    </submittedName>
</protein>
<organism evidence="2 3">
    <name type="scientific">Giardia intestinalis (strain P15)</name>
    <name type="common">Giardia lamblia</name>
    <dbReference type="NCBI Taxonomy" id="658858"/>
    <lineage>
        <taxon>Eukaryota</taxon>
        <taxon>Metamonada</taxon>
        <taxon>Diplomonadida</taxon>
        <taxon>Hexamitidae</taxon>
        <taxon>Giardiinae</taxon>
        <taxon>Giardia</taxon>
    </lineage>
</organism>